<dbReference type="STRING" id="34506.A0A090LLN6"/>
<dbReference type="AlphaFoldDB" id="A0A090LLN6"/>
<dbReference type="InterPro" id="IPR053014">
    <property type="entry name" value="Cuticle_assoc_divergent"/>
</dbReference>
<dbReference type="SMART" id="SM00289">
    <property type="entry name" value="WR1"/>
    <property type="match status" value="7"/>
</dbReference>
<protein>
    <submittedName>
        <fullName evidence="2 4">Cysteine-rich repeat and Lustrin, cysteine-rich repeated domain-containing protein</fullName>
    </submittedName>
</protein>
<keyword evidence="3" id="KW-1185">Reference proteome</keyword>
<dbReference type="RefSeq" id="XP_024509896.1">
    <property type="nucleotide sequence ID" value="XM_024644325.1"/>
</dbReference>
<organism evidence="2">
    <name type="scientific">Strongyloides ratti</name>
    <name type="common">Parasitic roundworm</name>
    <dbReference type="NCBI Taxonomy" id="34506"/>
    <lineage>
        <taxon>Eukaryota</taxon>
        <taxon>Metazoa</taxon>
        <taxon>Ecdysozoa</taxon>
        <taxon>Nematoda</taxon>
        <taxon>Chromadorea</taxon>
        <taxon>Rhabditida</taxon>
        <taxon>Tylenchina</taxon>
        <taxon>Panagrolaimomorpha</taxon>
        <taxon>Strongyloidoidea</taxon>
        <taxon>Strongyloididae</taxon>
        <taxon>Strongyloides</taxon>
    </lineage>
</organism>
<reference evidence="2 3" key="1">
    <citation type="submission" date="2014-09" db="EMBL/GenBank/DDBJ databases">
        <authorList>
            <person name="Martin A.A."/>
        </authorList>
    </citation>
    <scope>NUCLEOTIDE SEQUENCE</scope>
    <source>
        <strain evidence="3">ED321</strain>
        <strain evidence="2">ED321 Heterogonic</strain>
    </source>
</reference>
<keyword evidence="1" id="KW-0812">Transmembrane</keyword>
<keyword evidence="1" id="KW-1133">Transmembrane helix</keyword>
<evidence type="ECO:0000256" key="1">
    <source>
        <dbReference type="SAM" id="Phobius"/>
    </source>
</evidence>
<evidence type="ECO:0000313" key="2">
    <source>
        <dbReference type="EMBL" id="CEF70700.1"/>
    </source>
</evidence>
<evidence type="ECO:0000313" key="4">
    <source>
        <dbReference type="WBParaSite" id="SRAE_X000003100.1"/>
    </source>
</evidence>
<dbReference type="WBParaSite" id="SRAE_X000003100.1">
    <property type="protein sequence ID" value="SRAE_X000003100.1"/>
    <property type="gene ID" value="WBGene00265585"/>
</dbReference>
<dbReference type="WormBase" id="SRAE_X000003100">
    <property type="protein sequence ID" value="SRP12341"/>
    <property type="gene ID" value="WBGene00265585"/>
</dbReference>
<sequence>MNNNLESKKRQQSIEEDDNISIVHYTSFKKIFCSILIRLLLAAIFLGIAVAALIYAFNTGEKSRGTNHGPNIPGDTYSMYISQNCSEGFMKIEEKLPKQNSNDSQQYKVTKIGSFWYQDDIKKRLVHRIGLDNEDWMYTYFIFKNYAYLDMPGKCTKLTNVTYNNYIASMGLLNMRKIEESIGIHDGKKIIEALEYENIPSSDSVYNNTHPTVTTLYLEKDSYASLRWDLRFYEKSSTSLLSSFCRETFDCPNGATCMEATNHQTIKICCTSMIKATCPINYTPMLDLNGQYIYCSMSNDNICTSDSKCLQSPTKPEVFLCCTSTIAPSICPSNQDALINNGEIETCSGPQNSCSMDGYTCQYSTTINKWVCCGNPINPIPYCKNGDLPYSLDDGEIYRCLLTESTCPQGYNCEESTIPLTNVCCNSTGTNITTTTLEPITILPITTTTVSSILSCPKNWNPYRYPTGNYHICNSVLDSTSCPFGFSCVPSNFEDVFICCRLSMSFECSKKNSTLLLNNQPRLCSTSLPNSCPVDFDCLPSTIGSINICCKKEINLKCKNGRKIGMINGNPQYCSNYGYQDTCKFGYICDNSTIDGLNVCCYVL</sequence>
<dbReference type="InterPro" id="IPR028150">
    <property type="entry name" value="Lustrin_cystein"/>
</dbReference>
<proteinExistence type="predicted"/>
<dbReference type="Pfam" id="PF14625">
    <property type="entry name" value="Lustrin_cystein"/>
    <property type="match status" value="5"/>
</dbReference>
<dbReference type="InterPro" id="IPR006150">
    <property type="entry name" value="Cys_repeat_1"/>
</dbReference>
<dbReference type="OrthoDB" id="5776602at2759"/>
<dbReference type="PANTHER" id="PTHR46339">
    <property type="entry name" value="PROTEIN CBG15282-RELATED"/>
    <property type="match status" value="1"/>
</dbReference>
<dbReference type="CTD" id="36383078"/>
<name>A0A090LLN6_STRRB</name>
<reference evidence="4" key="2">
    <citation type="submission" date="2020-12" db="UniProtKB">
        <authorList>
            <consortium name="WormBaseParasite"/>
        </authorList>
    </citation>
    <scope>IDENTIFICATION</scope>
</reference>
<evidence type="ECO:0000313" key="5">
    <source>
        <dbReference type="WormBase" id="SRAE_X000003100"/>
    </source>
</evidence>
<dbReference type="Proteomes" id="UP000035682">
    <property type="component" value="Unplaced"/>
</dbReference>
<dbReference type="EMBL" id="LN609530">
    <property type="protein sequence ID" value="CEF70700.1"/>
    <property type="molecule type" value="Genomic_DNA"/>
</dbReference>
<gene>
    <name evidence="2 4 5" type="ORF">SRAE_X000003100</name>
</gene>
<accession>A0A090LLN6</accession>
<feature type="transmembrane region" description="Helical" evidence="1">
    <location>
        <begin position="35"/>
        <end position="57"/>
    </location>
</feature>
<keyword evidence="1" id="KW-0472">Membrane</keyword>
<evidence type="ECO:0000313" key="3">
    <source>
        <dbReference type="Proteomes" id="UP000035682"/>
    </source>
</evidence>
<dbReference type="GeneID" id="36383078"/>